<dbReference type="Proteomes" id="UP001145799">
    <property type="component" value="Unassembled WGS sequence"/>
</dbReference>
<comment type="caution">
    <text evidence="2">The sequence shown here is derived from an EMBL/GenBank/DDBJ whole genome shotgun (WGS) entry which is preliminary data.</text>
</comment>
<evidence type="ECO:0000313" key="3">
    <source>
        <dbReference type="EMBL" id="MDR7337897.1"/>
    </source>
</evidence>
<name>A0A9X3PID8_9ACTN</name>
<proteinExistence type="predicted"/>
<reference evidence="2" key="1">
    <citation type="submission" date="2022-12" db="EMBL/GenBank/DDBJ databases">
        <title>Gycomyces niveus sp.nov., a novel actinomycete isolated from soil in Shouguang.</title>
        <authorList>
            <person name="Yang X."/>
        </authorList>
    </citation>
    <scope>NUCLEOTIDE SEQUENCE</scope>
    <source>
        <strain evidence="2">DSM 44724</strain>
    </source>
</reference>
<feature type="domain" description="Bacterial bifunctional deaminase-reductase C-terminal" evidence="1">
    <location>
        <begin position="10"/>
        <end position="173"/>
    </location>
</feature>
<evidence type="ECO:0000313" key="4">
    <source>
        <dbReference type="Proteomes" id="UP001145799"/>
    </source>
</evidence>
<sequence length="192" mass="21194">MESALETSALTADLFVSVDGWARGENSPGYFGYYGPDLGRWIEEESARPQHVLMGRRTYEALDSVPDEARDDGYLRMTRLPVTVFSRTLSSVDWPGASVESRDLVESVRQLKQTTNTPIRTMGSLSVVKQLLNAGLVDRLRLMVFPLLVGPGGREAMFDGVDEADLALVDQRVLDGRVLLVEYAPTGLPIPH</sequence>
<dbReference type="EMBL" id="JAPZVQ010000003">
    <property type="protein sequence ID" value="MDA1384650.1"/>
    <property type="molecule type" value="Genomic_DNA"/>
</dbReference>
<dbReference type="GO" id="GO:0008703">
    <property type="term" value="F:5-amino-6-(5-phosphoribosylamino)uracil reductase activity"/>
    <property type="evidence" value="ECO:0007669"/>
    <property type="project" value="InterPro"/>
</dbReference>
<dbReference type="RefSeq" id="WP_270121120.1">
    <property type="nucleotide sequence ID" value="NZ_BAAAOM010000002.1"/>
</dbReference>
<accession>A0A9X3PID8</accession>
<dbReference type="AlphaFoldDB" id="A0A9X3PID8"/>
<gene>
    <name evidence="3" type="ORF">J2S69_001616</name>
    <name evidence="2" type="ORF">O2L01_06625</name>
</gene>
<dbReference type="Pfam" id="PF01872">
    <property type="entry name" value="RibD_C"/>
    <property type="match status" value="1"/>
</dbReference>
<evidence type="ECO:0000259" key="1">
    <source>
        <dbReference type="Pfam" id="PF01872"/>
    </source>
</evidence>
<dbReference type="EMBL" id="JAVDYD010000001">
    <property type="protein sequence ID" value="MDR7337897.1"/>
    <property type="molecule type" value="Genomic_DNA"/>
</dbReference>
<dbReference type="Gene3D" id="3.40.430.10">
    <property type="entry name" value="Dihydrofolate Reductase, subunit A"/>
    <property type="match status" value="1"/>
</dbReference>
<dbReference type="PANTHER" id="PTHR38011">
    <property type="entry name" value="DIHYDROFOLATE REDUCTASE FAMILY PROTEIN (AFU_ORTHOLOGUE AFUA_8G06820)"/>
    <property type="match status" value="1"/>
</dbReference>
<keyword evidence="5" id="KW-1185">Reference proteome</keyword>
<dbReference type="PANTHER" id="PTHR38011:SF2">
    <property type="entry name" value="BIFUNCTIONAL DEAMINASE-REDUCTASE DOMAIN PROTEIN"/>
    <property type="match status" value="1"/>
</dbReference>
<dbReference type="GO" id="GO:0009231">
    <property type="term" value="P:riboflavin biosynthetic process"/>
    <property type="evidence" value="ECO:0007669"/>
    <property type="project" value="InterPro"/>
</dbReference>
<dbReference type="InterPro" id="IPR050765">
    <property type="entry name" value="Riboflavin_Biosynth_HTPR"/>
</dbReference>
<dbReference type="InterPro" id="IPR002734">
    <property type="entry name" value="RibDG_C"/>
</dbReference>
<dbReference type="SUPFAM" id="SSF53597">
    <property type="entry name" value="Dihydrofolate reductase-like"/>
    <property type="match status" value="1"/>
</dbReference>
<reference evidence="3 5" key="2">
    <citation type="submission" date="2023-07" db="EMBL/GenBank/DDBJ databases">
        <title>Sequencing the genomes of 1000 actinobacteria strains.</title>
        <authorList>
            <person name="Klenk H.-P."/>
        </authorList>
    </citation>
    <scope>NUCLEOTIDE SEQUENCE [LARGE SCALE GENOMIC DNA]</scope>
    <source>
        <strain evidence="3 5">DSM 44724</strain>
    </source>
</reference>
<evidence type="ECO:0000313" key="5">
    <source>
        <dbReference type="Proteomes" id="UP001183604"/>
    </source>
</evidence>
<evidence type="ECO:0000313" key="2">
    <source>
        <dbReference type="EMBL" id="MDA1384650.1"/>
    </source>
</evidence>
<protein>
    <submittedName>
        <fullName evidence="2 3">Dihydrofolate reductase</fullName>
    </submittedName>
</protein>
<dbReference type="InterPro" id="IPR024072">
    <property type="entry name" value="DHFR-like_dom_sf"/>
</dbReference>
<organism evidence="2 4">
    <name type="scientific">Glycomyces lechevalierae</name>
    <dbReference type="NCBI Taxonomy" id="256034"/>
    <lineage>
        <taxon>Bacteria</taxon>
        <taxon>Bacillati</taxon>
        <taxon>Actinomycetota</taxon>
        <taxon>Actinomycetes</taxon>
        <taxon>Glycomycetales</taxon>
        <taxon>Glycomycetaceae</taxon>
        <taxon>Glycomyces</taxon>
    </lineage>
</organism>
<dbReference type="Proteomes" id="UP001183604">
    <property type="component" value="Unassembled WGS sequence"/>
</dbReference>